<keyword evidence="5" id="KW-0109">Calcium transport</keyword>
<keyword evidence="11" id="KW-0406">Ion transport</keyword>
<evidence type="ECO:0000256" key="1">
    <source>
        <dbReference type="ARBA" id="ARBA00004115"/>
    </source>
</evidence>
<keyword evidence="9" id="KW-0106">Calcium</keyword>
<feature type="transmembrane region" description="Helical" evidence="14">
    <location>
        <begin position="133"/>
        <end position="151"/>
    </location>
</feature>
<evidence type="ECO:0000256" key="6">
    <source>
        <dbReference type="ARBA" id="ARBA00022692"/>
    </source>
</evidence>
<evidence type="ECO:0000256" key="14">
    <source>
        <dbReference type="SAM" id="Phobius"/>
    </source>
</evidence>
<dbReference type="Pfam" id="PF06682">
    <property type="entry name" value="SARAF"/>
    <property type="match status" value="1"/>
</dbReference>
<keyword evidence="4" id="KW-0813">Transport</keyword>
<keyword evidence="7" id="KW-0732">Signal</keyword>
<dbReference type="PANTHER" id="PTHR15929:SF0">
    <property type="entry name" value="STORE-OPERATED CALCIUM ENTRY-ASSOCIATED REGULATORY FACTOR"/>
    <property type="match status" value="1"/>
</dbReference>
<dbReference type="GO" id="GO:2001256">
    <property type="term" value="P:regulation of store-operated calcium entry"/>
    <property type="evidence" value="ECO:0007669"/>
    <property type="project" value="InterPro"/>
</dbReference>
<keyword evidence="10 14" id="KW-1133">Transmembrane helix</keyword>
<evidence type="ECO:0000256" key="12">
    <source>
        <dbReference type="ARBA" id="ARBA00023136"/>
    </source>
</evidence>
<dbReference type="EMBL" id="HBIB01026473">
    <property type="protein sequence ID" value="CAE0254868.1"/>
    <property type="molecule type" value="Transcribed_RNA"/>
</dbReference>
<organism evidence="15">
    <name type="scientific">Palpitomonas bilix</name>
    <dbReference type="NCBI Taxonomy" id="652834"/>
    <lineage>
        <taxon>Eukaryota</taxon>
        <taxon>Eukaryota incertae sedis</taxon>
    </lineage>
</organism>
<keyword evidence="12 14" id="KW-0472">Membrane</keyword>
<keyword evidence="6 14" id="KW-0812">Transmembrane</keyword>
<protein>
    <recommendedName>
        <fullName evidence="3">Store-operated calcium entry-associated regulatory factor</fullName>
    </recommendedName>
    <alternativeName>
        <fullName evidence="13">Transmembrane protein 66</fullName>
    </alternativeName>
</protein>
<proteinExistence type="inferred from homology"/>
<gene>
    <name evidence="15" type="ORF">PBIL07802_LOCUS17117</name>
</gene>
<comment type="similarity">
    <text evidence="2">Belongs to the SARAF family.</text>
</comment>
<evidence type="ECO:0000256" key="11">
    <source>
        <dbReference type="ARBA" id="ARBA00023065"/>
    </source>
</evidence>
<dbReference type="InterPro" id="IPR009567">
    <property type="entry name" value="SARAF"/>
</dbReference>
<keyword evidence="8" id="KW-0256">Endoplasmic reticulum</keyword>
<accession>A0A7S3G6I1</accession>
<evidence type="ECO:0000256" key="8">
    <source>
        <dbReference type="ARBA" id="ARBA00022824"/>
    </source>
</evidence>
<dbReference type="PANTHER" id="PTHR15929">
    <property type="entry name" value="STORE-OPERATED CALCIUM ENTRY-ASSOCIATED REGULATORY FACTOR"/>
    <property type="match status" value="1"/>
</dbReference>
<evidence type="ECO:0000256" key="5">
    <source>
        <dbReference type="ARBA" id="ARBA00022568"/>
    </source>
</evidence>
<evidence type="ECO:0000256" key="2">
    <source>
        <dbReference type="ARBA" id="ARBA00006833"/>
    </source>
</evidence>
<evidence type="ECO:0000256" key="9">
    <source>
        <dbReference type="ARBA" id="ARBA00022837"/>
    </source>
</evidence>
<evidence type="ECO:0000256" key="13">
    <source>
        <dbReference type="ARBA" id="ARBA00031116"/>
    </source>
</evidence>
<name>A0A7S3G6I1_9EUKA</name>
<evidence type="ECO:0000256" key="4">
    <source>
        <dbReference type="ARBA" id="ARBA00022448"/>
    </source>
</evidence>
<evidence type="ECO:0000256" key="3">
    <source>
        <dbReference type="ARBA" id="ARBA00016584"/>
    </source>
</evidence>
<dbReference type="GO" id="GO:0006816">
    <property type="term" value="P:calcium ion transport"/>
    <property type="evidence" value="ECO:0007669"/>
    <property type="project" value="UniProtKB-KW"/>
</dbReference>
<dbReference type="AlphaFoldDB" id="A0A7S3G6I1"/>
<comment type="subcellular location">
    <subcellularLocation>
        <location evidence="1">Endoplasmic reticulum membrane</location>
        <topology evidence="1">Single-pass type I membrane protein</topology>
    </subcellularLocation>
</comment>
<sequence>MDKDALYLEDVDVLTFKHGEYTRGVRYSAEPVIKVSGGNARRHYDEVKDVQCENKGIGMDGDVNWRCSTDLPVGLKMSDANVVCEGYGGPESDAVLRGSCMVDLQLNYEGDAYRSQHGGGWGYTRGEQESSSIGSFIMTVIVLLIVGWIVYKMLEGCCKPPPATAVPPSYNPDYEPPTAYPVGGGVGAAAGAYAAGPNVTHTHIHTGPSVGGWGSGGGGFWNGFMWGRSTARPSYHHYSTPGYSRWVLFFRA</sequence>
<evidence type="ECO:0000313" key="15">
    <source>
        <dbReference type="EMBL" id="CAE0254868.1"/>
    </source>
</evidence>
<evidence type="ECO:0000256" key="7">
    <source>
        <dbReference type="ARBA" id="ARBA00022729"/>
    </source>
</evidence>
<reference evidence="15" key="1">
    <citation type="submission" date="2021-01" db="EMBL/GenBank/DDBJ databases">
        <authorList>
            <person name="Corre E."/>
            <person name="Pelletier E."/>
            <person name="Niang G."/>
            <person name="Scheremetjew M."/>
            <person name="Finn R."/>
            <person name="Kale V."/>
            <person name="Holt S."/>
            <person name="Cochrane G."/>
            <person name="Meng A."/>
            <person name="Brown T."/>
            <person name="Cohen L."/>
        </authorList>
    </citation>
    <scope>NUCLEOTIDE SEQUENCE</scope>
    <source>
        <strain evidence="15">NIES-2562</strain>
    </source>
</reference>
<dbReference type="GO" id="GO:0005789">
    <property type="term" value="C:endoplasmic reticulum membrane"/>
    <property type="evidence" value="ECO:0007669"/>
    <property type="project" value="UniProtKB-SubCell"/>
</dbReference>
<evidence type="ECO:0000256" key="10">
    <source>
        <dbReference type="ARBA" id="ARBA00022989"/>
    </source>
</evidence>